<reference evidence="2 3" key="1">
    <citation type="submission" date="2016-10" db="EMBL/GenBank/DDBJ databases">
        <authorList>
            <person name="Varghese N."/>
            <person name="Submissions S."/>
        </authorList>
    </citation>
    <scope>NUCLEOTIDE SEQUENCE [LARGE SCALE GENOMIC DNA]</scope>
    <source>
        <strain evidence="2 3">DSM 18839</strain>
    </source>
</reference>
<accession>A0A8G2BGC6</accession>
<evidence type="ECO:0000313" key="2">
    <source>
        <dbReference type="EMBL" id="SDF53731.1"/>
    </source>
</evidence>
<dbReference type="EMBL" id="FNBW01000004">
    <property type="protein sequence ID" value="SDF53731.1"/>
    <property type="molecule type" value="Genomic_DNA"/>
</dbReference>
<comment type="caution">
    <text evidence="2">The sequence shown here is derived from an EMBL/GenBank/DDBJ whole genome shotgun (WGS) entry which is preliminary data.</text>
</comment>
<dbReference type="OrthoDB" id="8245284at2"/>
<feature type="region of interest" description="Disordered" evidence="1">
    <location>
        <begin position="1"/>
        <end position="26"/>
    </location>
</feature>
<dbReference type="Proteomes" id="UP000198615">
    <property type="component" value="Unassembled WGS sequence"/>
</dbReference>
<name>A0A8G2BGC6_9PROT</name>
<protein>
    <submittedName>
        <fullName evidence="2">Uncharacterized protein</fullName>
    </submittedName>
</protein>
<evidence type="ECO:0000313" key="3">
    <source>
        <dbReference type="Proteomes" id="UP000198615"/>
    </source>
</evidence>
<gene>
    <name evidence="2" type="ORF">SAMN05660686_01583</name>
</gene>
<feature type="compositionally biased region" description="Polar residues" evidence="1">
    <location>
        <begin position="1"/>
        <end position="15"/>
    </location>
</feature>
<evidence type="ECO:0000256" key="1">
    <source>
        <dbReference type="SAM" id="MobiDB-lite"/>
    </source>
</evidence>
<sequence length="100" mass="10819">MKLTTDQTAAVQRQTGADPLPEDNPTMGQLQEIFGEHTFYVAEQGLVVPETTPEETAPEAAEDGSVEFMLVAVWAGEDKQSLQPIEPQPTGIKLELATAH</sequence>
<organism evidence="2 3">
    <name type="scientific">Thalassobaculum litoreum DSM 18839</name>
    <dbReference type="NCBI Taxonomy" id="1123362"/>
    <lineage>
        <taxon>Bacteria</taxon>
        <taxon>Pseudomonadati</taxon>
        <taxon>Pseudomonadota</taxon>
        <taxon>Alphaproteobacteria</taxon>
        <taxon>Rhodospirillales</taxon>
        <taxon>Thalassobaculaceae</taxon>
        <taxon>Thalassobaculum</taxon>
    </lineage>
</organism>
<keyword evidence="3" id="KW-1185">Reference proteome</keyword>
<proteinExistence type="predicted"/>
<dbReference type="AlphaFoldDB" id="A0A8G2BGC6"/>
<dbReference type="RefSeq" id="WP_028793302.1">
    <property type="nucleotide sequence ID" value="NZ_FNBW01000004.1"/>
</dbReference>